<dbReference type="PANTHER" id="PTHR30532">
    <property type="entry name" value="IRON III DICITRATE-BINDING PERIPLASMIC PROTEIN"/>
    <property type="match status" value="1"/>
</dbReference>
<comment type="caution">
    <text evidence="8">The sequence shown here is derived from an EMBL/GenBank/DDBJ whole genome shotgun (WGS) entry which is preliminary data.</text>
</comment>
<dbReference type="PROSITE" id="PS51257">
    <property type="entry name" value="PROKAR_LIPOPROTEIN"/>
    <property type="match status" value="1"/>
</dbReference>
<evidence type="ECO:0000256" key="2">
    <source>
        <dbReference type="ARBA" id="ARBA00008814"/>
    </source>
</evidence>
<keyword evidence="3" id="KW-0813">Transport</keyword>
<evidence type="ECO:0000259" key="7">
    <source>
        <dbReference type="PROSITE" id="PS50983"/>
    </source>
</evidence>
<dbReference type="PROSITE" id="PS50983">
    <property type="entry name" value="FE_B12_PBP"/>
    <property type="match status" value="1"/>
</dbReference>
<evidence type="ECO:0000256" key="6">
    <source>
        <dbReference type="SAM" id="SignalP"/>
    </source>
</evidence>
<dbReference type="AlphaFoldDB" id="K9EY37"/>
<accession>K9EY37</accession>
<dbReference type="HOGENOM" id="CLU_038034_3_1_11"/>
<organism evidence="8 9">
    <name type="scientific">Actinobaculum massiliense ACS-171-V-Col2</name>
    <dbReference type="NCBI Taxonomy" id="883066"/>
    <lineage>
        <taxon>Bacteria</taxon>
        <taxon>Bacillati</taxon>
        <taxon>Actinomycetota</taxon>
        <taxon>Actinomycetes</taxon>
        <taxon>Actinomycetales</taxon>
        <taxon>Actinomycetaceae</taxon>
        <taxon>Actinobaculum</taxon>
    </lineage>
</organism>
<dbReference type="GO" id="GO:0030288">
    <property type="term" value="C:outer membrane-bounded periplasmic space"/>
    <property type="evidence" value="ECO:0007669"/>
    <property type="project" value="TreeGrafter"/>
</dbReference>
<evidence type="ECO:0000256" key="4">
    <source>
        <dbReference type="ARBA" id="ARBA00022729"/>
    </source>
</evidence>
<keyword evidence="4 6" id="KW-0732">Signal</keyword>
<dbReference type="Proteomes" id="UP000009888">
    <property type="component" value="Unassembled WGS sequence"/>
</dbReference>
<feature type="chain" id="PRO_5038761887" description="Fe/B12 periplasmic-binding domain-containing protein" evidence="6">
    <location>
        <begin position="24"/>
        <end position="367"/>
    </location>
</feature>
<comment type="similarity">
    <text evidence="2">Belongs to the bacterial solute-binding protein 8 family.</text>
</comment>
<comment type="subcellular location">
    <subcellularLocation>
        <location evidence="1">Cell envelope</location>
    </subcellularLocation>
</comment>
<feature type="domain" description="Fe/B12 periplasmic-binding" evidence="7">
    <location>
        <begin position="87"/>
        <end position="367"/>
    </location>
</feature>
<reference evidence="8 9" key="1">
    <citation type="submission" date="2012-09" db="EMBL/GenBank/DDBJ databases">
        <title>The Genome Sequence of Actinobaculum massiliae ACS-171-V-COL2.</title>
        <authorList>
            <consortium name="The Broad Institute Genome Sequencing Platform"/>
            <person name="Earl A."/>
            <person name="Ward D."/>
            <person name="Feldgarden M."/>
            <person name="Gevers D."/>
            <person name="Saerens B."/>
            <person name="Vaneechoutte M."/>
            <person name="Walker B."/>
            <person name="Young S.K."/>
            <person name="Zeng Q."/>
            <person name="Gargeya S."/>
            <person name="Fitzgerald M."/>
            <person name="Haas B."/>
            <person name="Abouelleil A."/>
            <person name="Alvarado L."/>
            <person name="Arachchi H.M."/>
            <person name="Berlin A."/>
            <person name="Chapman S.B."/>
            <person name="Goldberg J."/>
            <person name="Griggs A."/>
            <person name="Gujja S."/>
            <person name="Hansen M."/>
            <person name="Howarth C."/>
            <person name="Imamovic A."/>
            <person name="Larimer J."/>
            <person name="McCowen C."/>
            <person name="Montmayeur A."/>
            <person name="Murphy C."/>
            <person name="Neiman D."/>
            <person name="Pearson M."/>
            <person name="Priest M."/>
            <person name="Roberts A."/>
            <person name="Saif S."/>
            <person name="Shea T."/>
            <person name="Sisk P."/>
            <person name="Sykes S."/>
            <person name="Wortman J."/>
            <person name="Nusbaum C."/>
            <person name="Birren B."/>
        </authorList>
    </citation>
    <scope>NUCLEOTIDE SEQUENCE [LARGE SCALE GENOMIC DNA]</scope>
    <source>
        <strain evidence="9">ACS-171-V-Col2</strain>
    </source>
</reference>
<feature type="signal peptide" evidence="6">
    <location>
        <begin position="1"/>
        <end position="23"/>
    </location>
</feature>
<keyword evidence="9" id="KW-1185">Reference proteome</keyword>
<dbReference type="SUPFAM" id="SSF53807">
    <property type="entry name" value="Helical backbone' metal receptor"/>
    <property type="match status" value="1"/>
</dbReference>
<dbReference type="GO" id="GO:1901678">
    <property type="term" value="P:iron coordination entity transport"/>
    <property type="evidence" value="ECO:0007669"/>
    <property type="project" value="UniProtKB-ARBA"/>
</dbReference>
<dbReference type="STRING" id="202789.GCA_001457435_01483"/>
<feature type="region of interest" description="Disordered" evidence="5">
    <location>
        <begin position="24"/>
        <end position="45"/>
    </location>
</feature>
<evidence type="ECO:0000313" key="9">
    <source>
        <dbReference type="Proteomes" id="UP000009888"/>
    </source>
</evidence>
<dbReference type="eggNOG" id="COG4607">
    <property type="taxonomic scope" value="Bacteria"/>
</dbReference>
<dbReference type="PATRIC" id="fig|883066.3.peg.667"/>
<protein>
    <recommendedName>
        <fullName evidence="7">Fe/B12 periplasmic-binding domain-containing protein</fullName>
    </recommendedName>
</protein>
<dbReference type="EMBL" id="AGWL01000002">
    <property type="protein sequence ID" value="EKU95862.1"/>
    <property type="molecule type" value="Genomic_DNA"/>
</dbReference>
<dbReference type="PANTHER" id="PTHR30532:SF28">
    <property type="entry name" value="PETROBACTIN-BINDING PROTEIN YCLQ"/>
    <property type="match status" value="1"/>
</dbReference>
<gene>
    <name evidence="8" type="ORF">HMPREF9233_00649</name>
</gene>
<evidence type="ECO:0000256" key="3">
    <source>
        <dbReference type="ARBA" id="ARBA00022448"/>
    </source>
</evidence>
<evidence type="ECO:0000256" key="1">
    <source>
        <dbReference type="ARBA" id="ARBA00004196"/>
    </source>
</evidence>
<evidence type="ECO:0000313" key="8">
    <source>
        <dbReference type="EMBL" id="EKU95862.1"/>
    </source>
</evidence>
<name>K9EY37_9ACTO</name>
<dbReference type="InterPro" id="IPR002491">
    <property type="entry name" value="ABC_transptr_periplasmic_BD"/>
</dbReference>
<proteinExistence type="inferred from homology"/>
<evidence type="ECO:0000256" key="5">
    <source>
        <dbReference type="SAM" id="MobiDB-lite"/>
    </source>
</evidence>
<dbReference type="Pfam" id="PF01497">
    <property type="entry name" value="Peripla_BP_2"/>
    <property type="match status" value="1"/>
</dbReference>
<dbReference type="Gene3D" id="3.40.50.1980">
    <property type="entry name" value="Nitrogenase molybdenum iron protein domain"/>
    <property type="match status" value="2"/>
</dbReference>
<dbReference type="InterPro" id="IPR051313">
    <property type="entry name" value="Bact_iron-sidero_bind"/>
</dbReference>
<dbReference type="RefSeq" id="WP_007000855.1">
    <property type="nucleotide sequence ID" value="NZ_JH992955.1"/>
</dbReference>
<sequence length="367" mass="38866">MKNFGRGLAALIAATALSLTACSGTGGSNKTSAPAESKAATSQAAESPAAQAASGAAKATLNPVDAEGNIEVTDAHGTQKIKPNPQRVVLLDNRTFETLEDWGVKPLALPKGVMPKTLDWTTDDSIADIGNHREPNYDVITAADPDFVLVGQRFSQHYDDIKAAAPNAQILDLNVELPKEASDPKAKESGQILVDGLAQDVTTLGQIFGHEEDAAKLVDDLNASIDAARAAYDGQETILAVNTSGGKIGFLDPNVGRVFGPLYNLLNWKPALFLESGTDNHKGDEVSEEAIAQANPDFIMIMDRDAAVSSTEGKTATPGKDLVKESQALETVNAVKNDKLYVAPADTYTNEGIQTFTEIFNDFAKIK</sequence>